<feature type="transmembrane region" description="Helical" evidence="8">
    <location>
        <begin position="127"/>
        <end position="145"/>
    </location>
</feature>
<dbReference type="Pfam" id="PF00528">
    <property type="entry name" value="BPD_transp_1"/>
    <property type="match status" value="1"/>
</dbReference>
<evidence type="ECO:0000256" key="1">
    <source>
        <dbReference type="ARBA" id="ARBA00004429"/>
    </source>
</evidence>
<keyword evidence="5 8" id="KW-0812">Transmembrane</keyword>
<comment type="similarity">
    <text evidence="8">Belongs to the binding-protein-dependent transport system permease family.</text>
</comment>
<feature type="transmembrane region" description="Helical" evidence="8">
    <location>
        <begin position="5"/>
        <end position="26"/>
    </location>
</feature>
<feature type="domain" description="ABC transmembrane type-1" evidence="9">
    <location>
        <begin position="56"/>
        <end position="245"/>
    </location>
</feature>
<evidence type="ECO:0000256" key="7">
    <source>
        <dbReference type="ARBA" id="ARBA00023136"/>
    </source>
</evidence>
<comment type="subcellular location">
    <subcellularLocation>
        <location evidence="1">Cell inner membrane</location>
        <topology evidence="1">Multi-pass membrane protein</topology>
    </subcellularLocation>
    <subcellularLocation>
        <location evidence="8">Cell membrane</location>
        <topology evidence="8">Multi-pass membrane protein</topology>
    </subcellularLocation>
</comment>
<dbReference type="SUPFAM" id="SSF161098">
    <property type="entry name" value="MetI-like"/>
    <property type="match status" value="1"/>
</dbReference>
<evidence type="ECO:0000256" key="8">
    <source>
        <dbReference type="RuleBase" id="RU363032"/>
    </source>
</evidence>
<feature type="transmembrane region" description="Helical" evidence="8">
    <location>
        <begin position="222"/>
        <end position="246"/>
    </location>
</feature>
<evidence type="ECO:0000256" key="6">
    <source>
        <dbReference type="ARBA" id="ARBA00022989"/>
    </source>
</evidence>
<proteinExistence type="inferred from homology"/>
<evidence type="ECO:0000313" key="10">
    <source>
        <dbReference type="EMBL" id="CAA9334503.1"/>
    </source>
</evidence>
<evidence type="ECO:0000259" key="9">
    <source>
        <dbReference type="PROSITE" id="PS50928"/>
    </source>
</evidence>
<dbReference type="GO" id="GO:0005886">
    <property type="term" value="C:plasma membrane"/>
    <property type="evidence" value="ECO:0007669"/>
    <property type="project" value="UniProtKB-SubCell"/>
</dbReference>
<reference evidence="10" key="1">
    <citation type="submission" date="2020-02" db="EMBL/GenBank/DDBJ databases">
        <authorList>
            <person name="Meier V. D."/>
        </authorList>
    </citation>
    <scope>NUCLEOTIDE SEQUENCE</scope>
    <source>
        <strain evidence="10">AVDCRST_MAG07</strain>
    </source>
</reference>
<accession>A0A6J4LK19</accession>
<dbReference type="PANTHER" id="PTHR43357">
    <property type="entry name" value="INNER MEMBRANE ABC TRANSPORTER PERMEASE PROTEIN YDCV"/>
    <property type="match status" value="1"/>
</dbReference>
<evidence type="ECO:0000256" key="5">
    <source>
        <dbReference type="ARBA" id="ARBA00022692"/>
    </source>
</evidence>
<evidence type="ECO:0000256" key="3">
    <source>
        <dbReference type="ARBA" id="ARBA00022475"/>
    </source>
</evidence>
<organism evidence="10">
    <name type="scientific">uncultured Frankineae bacterium</name>
    <dbReference type="NCBI Taxonomy" id="437475"/>
    <lineage>
        <taxon>Bacteria</taxon>
        <taxon>Bacillati</taxon>
        <taxon>Actinomycetota</taxon>
        <taxon>Actinomycetes</taxon>
        <taxon>Frankiales</taxon>
        <taxon>environmental samples</taxon>
    </lineage>
</organism>
<dbReference type="InterPro" id="IPR035906">
    <property type="entry name" value="MetI-like_sf"/>
</dbReference>
<keyword evidence="6 8" id="KW-1133">Transmembrane helix</keyword>
<keyword evidence="2 8" id="KW-0813">Transport</keyword>
<name>A0A6J4LK19_9ACTN</name>
<dbReference type="PROSITE" id="PS50928">
    <property type="entry name" value="ABC_TM1"/>
    <property type="match status" value="1"/>
</dbReference>
<keyword evidence="4" id="KW-0997">Cell inner membrane</keyword>
<feature type="transmembrane region" description="Helical" evidence="8">
    <location>
        <begin position="182"/>
        <end position="202"/>
    </location>
</feature>
<sequence length="272" mass="29097">MSVRLFRYGILLVLGTFFLLPLFAMLEFSTRGGLEGGRDLSAWRAIGDDPQLVDAILTSLQLAVLTSVLMLVLLLPTMVWVHLRVPVLRRLVEFLCLLPLVIPAIVLVVGIAPLYSWVTYFLGDSSLTLTFVYVVLVLPYAFRALESGLSAMDLRTLSEAARSLGAGWGTVLLRVVLPGVRGAVLSAALLTVALVLGEFTLASLLNFPNLQVAVNLIGKRDAALSIAVSLAALLLAFGLLLALSIVGGRRRTSREVEPLAPTPAPATDGVRA</sequence>
<protein>
    <submittedName>
        <fullName evidence="10">ABC transporter, permease protein 2 (Cluster 1, maltose/g3p/polyamine/iron)</fullName>
    </submittedName>
</protein>
<dbReference type="CDD" id="cd06261">
    <property type="entry name" value="TM_PBP2"/>
    <property type="match status" value="1"/>
</dbReference>
<dbReference type="PANTHER" id="PTHR43357:SF4">
    <property type="entry name" value="INNER MEMBRANE ABC TRANSPORTER PERMEASE PROTEIN YDCV"/>
    <property type="match status" value="1"/>
</dbReference>
<evidence type="ECO:0000256" key="2">
    <source>
        <dbReference type="ARBA" id="ARBA00022448"/>
    </source>
</evidence>
<dbReference type="GO" id="GO:0055085">
    <property type="term" value="P:transmembrane transport"/>
    <property type="evidence" value="ECO:0007669"/>
    <property type="project" value="InterPro"/>
</dbReference>
<dbReference type="InterPro" id="IPR000515">
    <property type="entry name" value="MetI-like"/>
</dbReference>
<gene>
    <name evidence="10" type="ORF">AVDCRST_MAG07-1962</name>
</gene>
<feature type="transmembrane region" description="Helical" evidence="8">
    <location>
        <begin position="60"/>
        <end position="83"/>
    </location>
</feature>
<dbReference type="EMBL" id="CADCUB010000101">
    <property type="protein sequence ID" value="CAA9334503.1"/>
    <property type="molecule type" value="Genomic_DNA"/>
</dbReference>
<feature type="transmembrane region" description="Helical" evidence="8">
    <location>
        <begin position="95"/>
        <end position="115"/>
    </location>
</feature>
<dbReference type="AlphaFoldDB" id="A0A6J4LK19"/>
<dbReference type="Gene3D" id="1.10.3720.10">
    <property type="entry name" value="MetI-like"/>
    <property type="match status" value="1"/>
</dbReference>
<keyword evidence="3" id="KW-1003">Cell membrane</keyword>
<evidence type="ECO:0000256" key="4">
    <source>
        <dbReference type="ARBA" id="ARBA00022519"/>
    </source>
</evidence>
<keyword evidence="7 8" id="KW-0472">Membrane</keyword>